<proteinExistence type="predicted"/>
<dbReference type="SUPFAM" id="SSF49599">
    <property type="entry name" value="TRAF domain-like"/>
    <property type="match status" value="1"/>
</dbReference>
<keyword evidence="5" id="KW-1185">Reference proteome</keyword>
<evidence type="ECO:0000313" key="4">
    <source>
        <dbReference type="EMBL" id="CAD6259519.1"/>
    </source>
</evidence>
<reference evidence="4" key="1">
    <citation type="submission" date="2020-10" db="EMBL/GenBank/DDBJ databases">
        <authorList>
            <person name="Han B."/>
            <person name="Lu T."/>
            <person name="Zhao Q."/>
            <person name="Huang X."/>
            <person name="Zhao Y."/>
        </authorList>
    </citation>
    <scope>NUCLEOTIDE SEQUENCE</scope>
</reference>
<dbReference type="OrthoDB" id="680117at2759"/>
<protein>
    <recommendedName>
        <fullName evidence="3">BTB domain-containing protein</fullName>
    </recommendedName>
</protein>
<dbReference type="AlphaFoldDB" id="A0A811QTS3"/>
<dbReference type="PANTHER" id="PTHR26379:SF515">
    <property type="entry name" value="BTB DOMAIN-CONTAINING PROTEIN"/>
    <property type="match status" value="1"/>
</dbReference>
<gene>
    <name evidence="4" type="ORF">NCGR_LOCUS42956</name>
</gene>
<dbReference type="InterPro" id="IPR008974">
    <property type="entry name" value="TRAF-like"/>
</dbReference>
<dbReference type="InterPro" id="IPR045005">
    <property type="entry name" value="BPM1-6"/>
</dbReference>
<dbReference type="CDD" id="cd00121">
    <property type="entry name" value="MATH"/>
    <property type="match status" value="1"/>
</dbReference>
<dbReference type="Gene3D" id="3.30.710.10">
    <property type="entry name" value="Potassium Channel Kv1.1, Chain A"/>
    <property type="match status" value="1"/>
</dbReference>
<evidence type="ECO:0000259" key="3">
    <source>
        <dbReference type="PROSITE" id="PS50097"/>
    </source>
</evidence>
<comment type="caution">
    <text evidence="4">The sequence shown here is derived from an EMBL/GenBank/DDBJ whole genome shotgun (WGS) entry which is preliminary data.</text>
</comment>
<evidence type="ECO:0000256" key="1">
    <source>
        <dbReference type="ARBA" id="ARBA00004906"/>
    </source>
</evidence>
<dbReference type="EMBL" id="CAJGYO010000011">
    <property type="protein sequence ID" value="CAD6259519.1"/>
    <property type="molecule type" value="Genomic_DNA"/>
</dbReference>
<comment type="pathway">
    <text evidence="1">Protein modification; protein ubiquitination.</text>
</comment>
<feature type="domain" description="BTB" evidence="3">
    <location>
        <begin position="119"/>
        <end position="157"/>
    </location>
</feature>
<evidence type="ECO:0000256" key="2">
    <source>
        <dbReference type="SAM" id="MobiDB-lite"/>
    </source>
</evidence>
<dbReference type="PANTHER" id="PTHR26379">
    <property type="entry name" value="BTB/POZ AND MATH DOMAIN-CONTAINING PROTEIN 1"/>
    <property type="match status" value="1"/>
</dbReference>
<name>A0A811QTS3_9POAL</name>
<evidence type="ECO:0000313" key="5">
    <source>
        <dbReference type="Proteomes" id="UP000604825"/>
    </source>
</evidence>
<dbReference type="SUPFAM" id="SSF54695">
    <property type="entry name" value="POZ domain"/>
    <property type="match status" value="1"/>
</dbReference>
<organism evidence="4 5">
    <name type="scientific">Miscanthus lutarioriparius</name>
    <dbReference type="NCBI Taxonomy" id="422564"/>
    <lineage>
        <taxon>Eukaryota</taxon>
        <taxon>Viridiplantae</taxon>
        <taxon>Streptophyta</taxon>
        <taxon>Embryophyta</taxon>
        <taxon>Tracheophyta</taxon>
        <taxon>Spermatophyta</taxon>
        <taxon>Magnoliopsida</taxon>
        <taxon>Liliopsida</taxon>
        <taxon>Poales</taxon>
        <taxon>Poaceae</taxon>
        <taxon>PACMAD clade</taxon>
        <taxon>Panicoideae</taxon>
        <taxon>Andropogonodae</taxon>
        <taxon>Andropogoneae</taxon>
        <taxon>Saccharinae</taxon>
        <taxon>Miscanthus</taxon>
    </lineage>
</organism>
<dbReference type="Gene3D" id="2.60.210.10">
    <property type="entry name" value="Apoptosis, Tumor Necrosis Factor Receptor Associated Protein 2, Chain A"/>
    <property type="match status" value="1"/>
</dbReference>
<dbReference type="InterPro" id="IPR000210">
    <property type="entry name" value="BTB/POZ_dom"/>
</dbReference>
<dbReference type="InterPro" id="IPR002083">
    <property type="entry name" value="MATH/TRAF_dom"/>
</dbReference>
<feature type="region of interest" description="Disordered" evidence="2">
    <location>
        <begin position="25"/>
        <end position="44"/>
    </location>
</feature>
<accession>A0A811QTS3</accession>
<dbReference type="Pfam" id="PF00651">
    <property type="entry name" value="BTB"/>
    <property type="match status" value="1"/>
</dbReference>
<feature type="compositionally biased region" description="Basic residues" evidence="2">
    <location>
        <begin position="25"/>
        <end position="38"/>
    </location>
</feature>
<dbReference type="InterPro" id="IPR011333">
    <property type="entry name" value="SKP1/BTB/POZ_sf"/>
</dbReference>
<sequence>MCLVAGPAGTRVKFKITLLDDKGRRVSTRTGKRRKKRKETADLTRTETSTYDRVGAMWGTNTFFDRSVLEGLWDSNDSFTIRCAMAVIRTHTEDDAIIEVPESVLHHNLARMLRDGDGTDVTFVVGDRFFRAHRYVLAARSMVFKAQLFGAMKEAQA</sequence>
<dbReference type="PROSITE" id="PS50097">
    <property type="entry name" value="BTB"/>
    <property type="match status" value="1"/>
</dbReference>
<dbReference type="GO" id="GO:0016567">
    <property type="term" value="P:protein ubiquitination"/>
    <property type="evidence" value="ECO:0007669"/>
    <property type="project" value="InterPro"/>
</dbReference>
<dbReference type="Proteomes" id="UP000604825">
    <property type="component" value="Unassembled WGS sequence"/>
</dbReference>